<name>A0AAD3XVS6_NEPGR</name>
<evidence type="ECO:0000313" key="2">
    <source>
        <dbReference type="EMBL" id="GMH19198.1"/>
    </source>
</evidence>
<comment type="caution">
    <text evidence="2">The sequence shown here is derived from an EMBL/GenBank/DDBJ whole genome shotgun (WGS) entry which is preliminary data.</text>
</comment>
<proteinExistence type="predicted"/>
<organism evidence="2 3">
    <name type="scientific">Nepenthes gracilis</name>
    <name type="common">Slender pitcher plant</name>
    <dbReference type="NCBI Taxonomy" id="150966"/>
    <lineage>
        <taxon>Eukaryota</taxon>
        <taxon>Viridiplantae</taxon>
        <taxon>Streptophyta</taxon>
        <taxon>Embryophyta</taxon>
        <taxon>Tracheophyta</taxon>
        <taxon>Spermatophyta</taxon>
        <taxon>Magnoliopsida</taxon>
        <taxon>eudicotyledons</taxon>
        <taxon>Gunneridae</taxon>
        <taxon>Pentapetalae</taxon>
        <taxon>Caryophyllales</taxon>
        <taxon>Nepenthaceae</taxon>
        <taxon>Nepenthes</taxon>
    </lineage>
</organism>
<dbReference type="Proteomes" id="UP001279734">
    <property type="component" value="Unassembled WGS sequence"/>
</dbReference>
<dbReference type="AlphaFoldDB" id="A0AAD3XVS6"/>
<feature type="region of interest" description="Disordered" evidence="1">
    <location>
        <begin position="201"/>
        <end position="297"/>
    </location>
</feature>
<dbReference type="EMBL" id="BSYO01000020">
    <property type="protein sequence ID" value="GMH19198.1"/>
    <property type="molecule type" value="Genomic_DNA"/>
</dbReference>
<evidence type="ECO:0000256" key="1">
    <source>
        <dbReference type="SAM" id="MobiDB-lite"/>
    </source>
</evidence>
<evidence type="ECO:0000313" key="3">
    <source>
        <dbReference type="Proteomes" id="UP001279734"/>
    </source>
</evidence>
<feature type="compositionally biased region" description="Polar residues" evidence="1">
    <location>
        <begin position="282"/>
        <end position="297"/>
    </location>
</feature>
<reference evidence="2" key="1">
    <citation type="submission" date="2023-05" db="EMBL/GenBank/DDBJ databases">
        <title>Nepenthes gracilis genome sequencing.</title>
        <authorList>
            <person name="Fukushima K."/>
        </authorList>
    </citation>
    <scope>NUCLEOTIDE SEQUENCE</scope>
    <source>
        <strain evidence="2">SING2019-196</strain>
    </source>
</reference>
<sequence>MVVDVEDAVPKNLALGEALVVCGAPISMGVHTADDKSQYMNLGHAVSCKTSAIDHEPTVADPIDLMEGALHADQAKEGHDPEDTVEHEEVAKECKSSRGLGDVGELKEPSSIQRMKLPVRAVEENGILLVECPFSKMGLDSQPTPSNAMLSMPFLDCDCISSDAEGRNYTQASTVQKHLAVQRMHHLGTKIASKLQESANWMHQNSHQNSPAAIPESAKERSPGIKYNSTNSMPHSSHKKLKPASTPFNCPCFRSTTQQGTNPRVYHRSISSKTPKERSAFPSASSKTIAAEQNNCS</sequence>
<protein>
    <submittedName>
        <fullName evidence="2">Uncharacterized protein</fullName>
    </submittedName>
</protein>
<gene>
    <name evidence="2" type="ORF">Nepgr_021039</name>
</gene>
<feature type="compositionally biased region" description="Polar residues" evidence="1">
    <location>
        <begin position="201"/>
        <end position="211"/>
    </location>
</feature>
<keyword evidence="3" id="KW-1185">Reference proteome</keyword>
<accession>A0AAD3XVS6</accession>